<reference evidence="1 2" key="1">
    <citation type="journal article" date="2018" name="Sci. Rep.">
        <title>Genomic signatures of local adaptation to the degree of environmental predictability in rotifers.</title>
        <authorList>
            <person name="Franch-Gras L."/>
            <person name="Hahn C."/>
            <person name="Garcia-Roger E.M."/>
            <person name="Carmona M.J."/>
            <person name="Serra M."/>
            <person name="Gomez A."/>
        </authorList>
    </citation>
    <scope>NUCLEOTIDE SEQUENCE [LARGE SCALE GENOMIC DNA]</scope>
    <source>
        <strain evidence="1">HYR1</strain>
    </source>
</reference>
<dbReference type="AlphaFoldDB" id="A0A3M7PNI0"/>
<comment type="caution">
    <text evidence="1">The sequence shown here is derived from an EMBL/GenBank/DDBJ whole genome shotgun (WGS) entry which is preliminary data.</text>
</comment>
<protein>
    <submittedName>
        <fullName evidence="1">Uncharacterized protein</fullName>
    </submittedName>
</protein>
<evidence type="ECO:0000313" key="1">
    <source>
        <dbReference type="EMBL" id="RNA00677.1"/>
    </source>
</evidence>
<dbReference type="Proteomes" id="UP000276133">
    <property type="component" value="Unassembled WGS sequence"/>
</dbReference>
<proteinExistence type="predicted"/>
<evidence type="ECO:0000313" key="2">
    <source>
        <dbReference type="Proteomes" id="UP000276133"/>
    </source>
</evidence>
<dbReference type="EMBL" id="REGN01009651">
    <property type="protein sequence ID" value="RNA00677.1"/>
    <property type="molecule type" value="Genomic_DNA"/>
</dbReference>
<gene>
    <name evidence="1" type="ORF">BpHYR1_017985</name>
</gene>
<organism evidence="1 2">
    <name type="scientific">Brachionus plicatilis</name>
    <name type="common">Marine rotifer</name>
    <name type="synonym">Brachionus muelleri</name>
    <dbReference type="NCBI Taxonomy" id="10195"/>
    <lineage>
        <taxon>Eukaryota</taxon>
        <taxon>Metazoa</taxon>
        <taxon>Spiralia</taxon>
        <taxon>Gnathifera</taxon>
        <taxon>Rotifera</taxon>
        <taxon>Eurotatoria</taxon>
        <taxon>Monogononta</taxon>
        <taxon>Pseudotrocha</taxon>
        <taxon>Ploima</taxon>
        <taxon>Brachionidae</taxon>
        <taxon>Brachionus</taxon>
    </lineage>
</organism>
<name>A0A3M7PNI0_BRAPC</name>
<sequence>MTIDCGQKDATKIFVQLVFEIHKTKIIFVHRKVINWFIKSKELSINIFEFNDSFLNYLLDKKVVLKENSTTIYKFKINIKIIVFLIFAKRYKKNSLEYQPSNLVTAMEDKEIEEEYDIFK</sequence>
<keyword evidence="2" id="KW-1185">Reference proteome</keyword>
<accession>A0A3M7PNI0</accession>